<dbReference type="Proteomes" id="UP001196413">
    <property type="component" value="Unassembled WGS sequence"/>
</dbReference>
<dbReference type="AlphaFoldDB" id="A0AAD5WFJ7"/>
<evidence type="ECO:0000313" key="1">
    <source>
        <dbReference type="EMBL" id="KAJ1368315.1"/>
    </source>
</evidence>
<name>A0AAD5WFJ7_PARTN</name>
<evidence type="ECO:0000313" key="2">
    <source>
        <dbReference type="Proteomes" id="UP001196413"/>
    </source>
</evidence>
<protein>
    <submittedName>
        <fullName evidence="1">Uncharacterized protein</fullName>
    </submittedName>
</protein>
<proteinExistence type="predicted"/>
<organism evidence="1 2">
    <name type="scientific">Parelaphostrongylus tenuis</name>
    <name type="common">Meningeal worm</name>
    <dbReference type="NCBI Taxonomy" id="148309"/>
    <lineage>
        <taxon>Eukaryota</taxon>
        <taxon>Metazoa</taxon>
        <taxon>Ecdysozoa</taxon>
        <taxon>Nematoda</taxon>
        <taxon>Chromadorea</taxon>
        <taxon>Rhabditida</taxon>
        <taxon>Rhabditina</taxon>
        <taxon>Rhabditomorpha</taxon>
        <taxon>Strongyloidea</taxon>
        <taxon>Metastrongylidae</taxon>
        <taxon>Parelaphostrongylus</taxon>
    </lineage>
</organism>
<reference evidence="1" key="1">
    <citation type="submission" date="2021-06" db="EMBL/GenBank/DDBJ databases">
        <title>Parelaphostrongylus tenuis whole genome reference sequence.</title>
        <authorList>
            <person name="Garwood T.J."/>
            <person name="Larsen P.A."/>
            <person name="Fountain-Jones N.M."/>
            <person name="Garbe J.R."/>
            <person name="Macchietto M.G."/>
            <person name="Kania S.A."/>
            <person name="Gerhold R.W."/>
            <person name="Richards J.E."/>
            <person name="Wolf T.M."/>
        </authorList>
    </citation>
    <scope>NUCLEOTIDE SEQUENCE</scope>
    <source>
        <strain evidence="1">MNPRO001-30</strain>
        <tissue evidence="1">Meninges</tissue>
    </source>
</reference>
<gene>
    <name evidence="1" type="ORF">KIN20_029422</name>
</gene>
<dbReference type="PROSITE" id="PS51257">
    <property type="entry name" value="PROKAR_LIPOPROTEIN"/>
    <property type="match status" value="1"/>
</dbReference>
<keyword evidence="2" id="KW-1185">Reference proteome</keyword>
<accession>A0AAD5WFJ7</accession>
<sequence length="51" mass="5392">MNETKVEVTTKMAKFPLNFSMISLLATVSSVLGCGVMPAGQGSEPKIAFVM</sequence>
<comment type="caution">
    <text evidence="1">The sequence shown here is derived from an EMBL/GenBank/DDBJ whole genome shotgun (WGS) entry which is preliminary data.</text>
</comment>
<dbReference type="EMBL" id="JAHQIW010006148">
    <property type="protein sequence ID" value="KAJ1368315.1"/>
    <property type="molecule type" value="Genomic_DNA"/>
</dbReference>